<reference evidence="3" key="1">
    <citation type="journal article" date="2017" name="Proc. Natl. Acad. Sci. U.S.A.">
        <title>Simulation of Deepwater Horizon oil plume reveals substrate specialization within a complex community of hydrocarbon degraders.</title>
        <authorList>
            <person name="Hu P."/>
            <person name="Dubinsky E.A."/>
            <person name="Probst A.J."/>
            <person name="Wang J."/>
            <person name="Sieber C.M.K."/>
            <person name="Tom L.M."/>
            <person name="Gardinali P."/>
            <person name="Banfield J.F."/>
            <person name="Atlas R.M."/>
            <person name="Andersen G.L."/>
        </authorList>
    </citation>
    <scope>NUCLEOTIDE SEQUENCE [LARGE SCALE GENOMIC DNA]</scope>
</reference>
<evidence type="ECO:0000313" key="3">
    <source>
        <dbReference type="Proteomes" id="UP000243053"/>
    </source>
</evidence>
<dbReference type="AlphaFoldDB" id="A0A1Y5E9G6"/>
<proteinExistence type="predicted"/>
<comment type="caution">
    <text evidence="2">The sequence shown here is derived from an EMBL/GenBank/DDBJ whole genome shotgun (WGS) entry which is preliminary data.</text>
</comment>
<feature type="signal peptide" evidence="1">
    <location>
        <begin position="1"/>
        <end position="22"/>
    </location>
</feature>
<sequence length="185" mass="19276">MELIVKLSIICLSASVALTSLAGLTSFSANAIDLGTITKSSSEQLKTAAKDIGVPLQTNAMIEYAAKQLNLSEDTISASFGSLLKVAQDNLSPENFSLISKAVPDAQSYVDKAPKVTKSSMSSLFSSAGEAGKKAESLDYLNSAFDKLGVSSEQVPGLINSFSSYLDKSGYEGAASALKKGLSFL</sequence>
<evidence type="ECO:0008006" key="4">
    <source>
        <dbReference type="Google" id="ProtNLM"/>
    </source>
</evidence>
<feature type="chain" id="PRO_5013391474" description="DUF2780 domain-containing protein" evidence="1">
    <location>
        <begin position="23"/>
        <end position="185"/>
    </location>
</feature>
<gene>
    <name evidence="2" type="ORF">A9Q75_12225</name>
</gene>
<dbReference type="Pfam" id="PF11075">
    <property type="entry name" value="DUF2780"/>
    <property type="match status" value="1"/>
</dbReference>
<protein>
    <recommendedName>
        <fullName evidence="4">DUF2780 domain-containing protein</fullName>
    </recommendedName>
</protein>
<name>A0A1Y5E9G6_COLPS</name>
<evidence type="ECO:0000256" key="1">
    <source>
        <dbReference type="SAM" id="SignalP"/>
    </source>
</evidence>
<dbReference type="EMBL" id="MAAF01000072">
    <property type="protein sequence ID" value="OUR79338.1"/>
    <property type="molecule type" value="Genomic_DNA"/>
</dbReference>
<accession>A0A1Y5E9G6</accession>
<keyword evidence="1" id="KW-0732">Signal</keyword>
<dbReference type="InterPro" id="IPR021302">
    <property type="entry name" value="DUF2780_VcgC/VcgE"/>
</dbReference>
<organism evidence="2 3">
    <name type="scientific">Colwellia psychrerythraea</name>
    <name type="common">Vibrio psychroerythus</name>
    <dbReference type="NCBI Taxonomy" id="28229"/>
    <lineage>
        <taxon>Bacteria</taxon>
        <taxon>Pseudomonadati</taxon>
        <taxon>Pseudomonadota</taxon>
        <taxon>Gammaproteobacteria</taxon>
        <taxon>Alteromonadales</taxon>
        <taxon>Colwelliaceae</taxon>
        <taxon>Colwellia</taxon>
    </lineage>
</organism>
<dbReference type="Proteomes" id="UP000243053">
    <property type="component" value="Unassembled WGS sequence"/>
</dbReference>
<evidence type="ECO:0000313" key="2">
    <source>
        <dbReference type="EMBL" id="OUR79338.1"/>
    </source>
</evidence>